<dbReference type="HOGENOM" id="CLU_045011_13_3_5"/>
<evidence type="ECO:0000313" key="1">
    <source>
        <dbReference type="EMBL" id="AGT10353.1"/>
    </source>
</evidence>
<dbReference type="InterPro" id="IPR023198">
    <property type="entry name" value="PGP-like_dom2"/>
</dbReference>
<dbReference type="KEGG" id="pami:JCM7686_3318"/>
<dbReference type="PRINTS" id="PR00413">
    <property type="entry name" value="HADHALOGNASE"/>
</dbReference>
<reference evidence="1 2" key="1">
    <citation type="journal article" date="2014" name="BMC Genomics">
        <title>Architecture and functions of a multipartite genome of the methylotrophic bacterium Paracoccus aminophilus JCM 7686, containing primary and secondary chromids.</title>
        <authorList>
            <person name="Dziewit L."/>
            <person name="Czarnecki J."/>
            <person name="Wibberg D."/>
            <person name="Radlinska M."/>
            <person name="Mrozek P."/>
            <person name="Szymczak M."/>
            <person name="Schluter A."/>
            <person name="Puhler A."/>
            <person name="Bartosik D."/>
        </authorList>
    </citation>
    <scope>NUCLEOTIDE SEQUENCE [LARGE SCALE GENOMIC DNA]</scope>
    <source>
        <strain evidence="1">JCM 7686</strain>
    </source>
</reference>
<dbReference type="Proteomes" id="UP000015480">
    <property type="component" value="Chromosome"/>
</dbReference>
<dbReference type="InterPro" id="IPR041492">
    <property type="entry name" value="HAD_2"/>
</dbReference>
<sequence>MFDAIFFDLDGTLIDTESIALRTGLEVFARLGHPADETFMHELIGKDIPSATALIGARFPGIDLDRLGHEQRAAFDAALTTDLRLKPGARELLAALPVASAIVTSSGHAEAHHKIGLTGLGPAFCQIITRADVLAPKPDPEPYLLAARRLGVDPARCLVFEDSEIGAQSAYRAGCTVVQVPDIVPASGKWAHHIAPDLLTGAAMAGLIPTGVKAEITEKD</sequence>
<dbReference type="SUPFAM" id="SSF56784">
    <property type="entry name" value="HAD-like"/>
    <property type="match status" value="1"/>
</dbReference>
<dbReference type="PATRIC" id="fig|1367847.3.peg.3346"/>
<dbReference type="CDD" id="cd07505">
    <property type="entry name" value="HAD_BPGM-like"/>
    <property type="match status" value="1"/>
</dbReference>
<dbReference type="PANTHER" id="PTHR18901:SF38">
    <property type="entry name" value="PSEUDOURIDINE-5'-PHOSPHATASE"/>
    <property type="match status" value="1"/>
</dbReference>
<dbReference type="InterPro" id="IPR036412">
    <property type="entry name" value="HAD-like_sf"/>
</dbReference>
<dbReference type="OrthoDB" id="9782449at2"/>
<organism evidence="1 2">
    <name type="scientific">Paracoccus aminophilus JCM 7686</name>
    <dbReference type="NCBI Taxonomy" id="1367847"/>
    <lineage>
        <taxon>Bacteria</taxon>
        <taxon>Pseudomonadati</taxon>
        <taxon>Pseudomonadota</taxon>
        <taxon>Alphaproteobacteria</taxon>
        <taxon>Rhodobacterales</taxon>
        <taxon>Paracoccaceae</taxon>
        <taxon>Paracoccus</taxon>
    </lineage>
</organism>
<dbReference type="Gene3D" id="3.40.50.1000">
    <property type="entry name" value="HAD superfamily/HAD-like"/>
    <property type="match status" value="1"/>
</dbReference>
<evidence type="ECO:0000313" key="2">
    <source>
        <dbReference type="Proteomes" id="UP000015480"/>
    </source>
</evidence>
<keyword evidence="1" id="KW-0378">Hydrolase</keyword>
<dbReference type="SFLD" id="SFLDS00003">
    <property type="entry name" value="Haloacid_Dehalogenase"/>
    <property type="match status" value="1"/>
</dbReference>
<name>S5YFV6_PARAH</name>
<dbReference type="GO" id="GO:0016787">
    <property type="term" value="F:hydrolase activity"/>
    <property type="evidence" value="ECO:0007669"/>
    <property type="project" value="UniProtKB-KW"/>
</dbReference>
<dbReference type="eggNOG" id="COG0637">
    <property type="taxonomic scope" value="Bacteria"/>
</dbReference>
<gene>
    <name evidence="1" type="ORF">JCM7686_3318</name>
</gene>
<proteinExistence type="predicted"/>
<dbReference type="PANTHER" id="PTHR18901">
    <property type="entry name" value="2-DEOXYGLUCOSE-6-PHOSPHATE PHOSPHATASE 2"/>
    <property type="match status" value="1"/>
</dbReference>
<keyword evidence="2" id="KW-1185">Reference proteome</keyword>
<dbReference type="InterPro" id="IPR006439">
    <property type="entry name" value="HAD-SF_hydro_IA"/>
</dbReference>
<dbReference type="RefSeq" id="WP_020951989.1">
    <property type="nucleotide sequence ID" value="NC_022041.1"/>
</dbReference>
<dbReference type="SFLD" id="SFLDG01129">
    <property type="entry name" value="C1.5:_HAD__Beta-PGM__Phosphata"/>
    <property type="match status" value="1"/>
</dbReference>
<protein>
    <submittedName>
        <fullName evidence="1">HAD-superfamily hydrolase</fullName>
    </submittedName>
</protein>
<dbReference type="Pfam" id="PF13419">
    <property type="entry name" value="HAD_2"/>
    <property type="match status" value="1"/>
</dbReference>
<dbReference type="InterPro" id="IPR023214">
    <property type="entry name" value="HAD_sf"/>
</dbReference>
<dbReference type="NCBIfam" id="TIGR01509">
    <property type="entry name" value="HAD-SF-IA-v3"/>
    <property type="match status" value="1"/>
</dbReference>
<dbReference type="EMBL" id="CP006650">
    <property type="protein sequence ID" value="AGT10353.1"/>
    <property type="molecule type" value="Genomic_DNA"/>
</dbReference>
<dbReference type="Gene3D" id="1.10.150.240">
    <property type="entry name" value="Putative phosphatase, domain 2"/>
    <property type="match status" value="1"/>
</dbReference>
<dbReference type="AlphaFoldDB" id="S5YFV6"/>
<accession>S5YFV6</accession>
<dbReference type="STRING" id="1367847.JCM7686_3318"/>